<dbReference type="Proteomes" id="UP000294215">
    <property type="component" value="Unassembled WGS sequence"/>
</dbReference>
<dbReference type="EMBL" id="SIMR01000010">
    <property type="protein sequence ID" value="TBC01468.1"/>
    <property type="molecule type" value="Genomic_DNA"/>
</dbReference>
<dbReference type="Pfam" id="PF22752">
    <property type="entry name" value="DUF488-N3i"/>
    <property type="match status" value="1"/>
</dbReference>
<dbReference type="PANTHER" id="PTHR36849">
    <property type="entry name" value="CYTOPLASMIC PROTEIN-RELATED"/>
    <property type="match status" value="1"/>
</dbReference>
<name>A0AB38HRF1_9HYPH</name>
<gene>
    <name evidence="1" type="ORF">ELH40_38370</name>
</gene>
<protein>
    <submittedName>
        <fullName evidence="1">DUF488 domain-containing protein</fullName>
    </submittedName>
</protein>
<sequence>MKSDICLRRVYELADSSDGTRVLIDRLWPRGLRKADVILDLWLQEIAPTSELRKWFNHDPSRFEEFSERYRFELAGNPGPVNSLRSLAAKGRVTLLYAAHDGRFNHAVVLAQYLDAQS</sequence>
<accession>A0AB38HRF1</accession>
<evidence type="ECO:0000313" key="1">
    <source>
        <dbReference type="EMBL" id="TBC01468.1"/>
    </source>
</evidence>
<organism evidence="1 2">
    <name type="scientific">Rhizobium ruizarguesonis</name>
    <dbReference type="NCBI Taxonomy" id="2081791"/>
    <lineage>
        <taxon>Bacteria</taxon>
        <taxon>Pseudomonadati</taxon>
        <taxon>Pseudomonadota</taxon>
        <taxon>Alphaproteobacteria</taxon>
        <taxon>Hyphomicrobiales</taxon>
        <taxon>Rhizobiaceae</taxon>
        <taxon>Rhizobium/Agrobacterium group</taxon>
        <taxon>Rhizobium</taxon>
    </lineage>
</organism>
<dbReference type="InterPro" id="IPR052552">
    <property type="entry name" value="YeaO-like"/>
</dbReference>
<dbReference type="PANTHER" id="PTHR36849:SF1">
    <property type="entry name" value="CYTOPLASMIC PROTEIN"/>
    <property type="match status" value="1"/>
</dbReference>
<evidence type="ECO:0000313" key="2">
    <source>
        <dbReference type="Proteomes" id="UP000294215"/>
    </source>
</evidence>
<reference evidence="1 2" key="1">
    <citation type="submission" date="2019-02" db="EMBL/GenBank/DDBJ databases">
        <title>The genomic architecture of introgression among sibling species of bacteria.</title>
        <authorList>
            <person name="Cavassim M.I.A."/>
            <person name="Moeskjaer S."/>
            <person name="Moslemi C."/>
            <person name="Fields B."/>
            <person name="Bachmann A."/>
            <person name="Vilhjalmsson B."/>
            <person name="Schierup M.H."/>
            <person name="Young J.P.W."/>
            <person name="Andersen S.U."/>
        </authorList>
    </citation>
    <scope>NUCLEOTIDE SEQUENCE [LARGE SCALE GENOMIC DNA]</scope>
    <source>
        <strain evidence="1 2">SM92</strain>
    </source>
</reference>
<proteinExistence type="predicted"/>
<comment type="caution">
    <text evidence="1">The sequence shown here is derived from an EMBL/GenBank/DDBJ whole genome shotgun (WGS) entry which is preliminary data.</text>
</comment>
<dbReference type="AlphaFoldDB" id="A0AB38HRF1"/>